<feature type="signal peptide" evidence="1">
    <location>
        <begin position="1"/>
        <end position="21"/>
    </location>
</feature>
<dbReference type="Gene3D" id="3.10.620.30">
    <property type="match status" value="1"/>
</dbReference>
<accession>A0ABW6A2X1</accession>
<organism evidence="4 5">
    <name type="scientific">Terrimonas rubra</name>
    <dbReference type="NCBI Taxonomy" id="1035890"/>
    <lineage>
        <taxon>Bacteria</taxon>
        <taxon>Pseudomonadati</taxon>
        <taxon>Bacteroidota</taxon>
        <taxon>Chitinophagia</taxon>
        <taxon>Chitinophagales</taxon>
        <taxon>Chitinophagaceae</taxon>
        <taxon>Terrimonas</taxon>
    </lineage>
</organism>
<gene>
    <name evidence="4" type="ORF">ACFS6H_08110</name>
</gene>
<dbReference type="InterPro" id="IPR038765">
    <property type="entry name" value="Papain-like_cys_pep_sf"/>
</dbReference>
<protein>
    <submittedName>
        <fullName evidence="4">Transglutaminase domain-containing protein</fullName>
    </submittedName>
</protein>
<dbReference type="Gene3D" id="2.60.120.1130">
    <property type="match status" value="1"/>
</dbReference>
<dbReference type="InterPro" id="IPR002931">
    <property type="entry name" value="Transglutaminase-like"/>
</dbReference>
<sequence length="669" mass="77391">MLTRHLLLVTSVLLLSLCTYAQDKSPHKYGKVTPDDFKTKIYSIDSSANAVVIAHIGSTELVGNSKGWFSLEFKVYKRMHILNKNGYDIANVNIQLYTNGQSEEKLDKLKATTYNLEDGKVVATKLENKSGVFKDKLSKNHVLNKFTFPNVKEGSIIEYEYQITSDFLFNLQPWEFQGSYPRLWSEYNVSMPQFFYYVTLIQGYQPFHIRDQKNRRENYTITDVGTSMSTERYNIASGVTDFRWVMKEVPALKEESFTSTLDNHIAKIEFQLAEKRDPLVYQKIMGSWPDATKQLLEDEDFGTVLSKDNNWLNETLQSITLTSDSKEDKARKIYSFVRDNFICSSRGSIYPKQSMRDVLKKRNGTVAELNMLLVCLLRKADITADPVLMSTRGNSAMYSMYPIMDRVNYVIAQVTLDDKSYYLDASEPYYGFGKLDYSCYNGHARVVNKSADPLHFSADSLYEKKLTSMFFIYDKDNGFKGTLQQNLGQFESAMIRGKIKNKGRDQVFADIRKEYAAETELSEEKIDSLTNYDQPLGIKYDLKLKGFDEDIIYFSPLFAEGYKTNPFKSAERFYPVEMPYCMDETFLLRMDIPEGYKIDELPKSMMLKLNEEGDGVFEYRIAASGDAISLRARLTIKRTYFSPDEYEMLREFFNVVVKKQNEQIVFKKK</sequence>
<comment type="caution">
    <text evidence="4">The sequence shown here is derived from an EMBL/GenBank/DDBJ whole genome shotgun (WGS) entry which is preliminary data.</text>
</comment>
<feature type="chain" id="PRO_5046362420" evidence="1">
    <location>
        <begin position="22"/>
        <end position="669"/>
    </location>
</feature>
<evidence type="ECO:0000259" key="2">
    <source>
        <dbReference type="Pfam" id="PF01841"/>
    </source>
</evidence>
<dbReference type="Proteomes" id="UP001597511">
    <property type="component" value="Unassembled WGS sequence"/>
</dbReference>
<dbReference type="Pfam" id="PF12969">
    <property type="entry name" value="DUF3857"/>
    <property type="match status" value="1"/>
</dbReference>
<evidence type="ECO:0000313" key="4">
    <source>
        <dbReference type="EMBL" id="MFD2919665.1"/>
    </source>
</evidence>
<evidence type="ECO:0000313" key="5">
    <source>
        <dbReference type="Proteomes" id="UP001597511"/>
    </source>
</evidence>
<dbReference type="InterPro" id="IPR024618">
    <property type="entry name" value="DUF3857"/>
</dbReference>
<evidence type="ECO:0000259" key="3">
    <source>
        <dbReference type="Pfam" id="PF12969"/>
    </source>
</evidence>
<feature type="domain" description="Transglutaminase-like" evidence="2">
    <location>
        <begin position="316"/>
        <end position="421"/>
    </location>
</feature>
<reference evidence="5" key="1">
    <citation type="journal article" date="2019" name="Int. J. Syst. Evol. Microbiol.">
        <title>The Global Catalogue of Microorganisms (GCM) 10K type strain sequencing project: providing services to taxonomists for standard genome sequencing and annotation.</title>
        <authorList>
            <consortium name="The Broad Institute Genomics Platform"/>
            <consortium name="The Broad Institute Genome Sequencing Center for Infectious Disease"/>
            <person name="Wu L."/>
            <person name="Ma J."/>
        </authorList>
    </citation>
    <scope>NUCLEOTIDE SEQUENCE [LARGE SCALE GENOMIC DNA]</scope>
    <source>
        <strain evidence="5">KCTC 23299</strain>
    </source>
</reference>
<feature type="domain" description="DUF3857" evidence="3">
    <location>
        <begin position="71"/>
        <end position="220"/>
    </location>
</feature>
<dbReference type="SUPFAM" id="SSF54001">
    <property type="entry name" value="Cysteine proteinases"/>
    <property type="match status" value="1"/>
</dbReference>
<dbReference type="Gene3D" id="2.60.40.3140">
    <property type="match status" value="1"/>
</dbReference>
<dbReference type="RefSeq" id="WP_386097076.1">
    <property type="nucleotide sequence ID" value="NZ_JBHUOZ010000001.1"/>
</dbReference>
<evidence type="ECO:0000256" key="1">
    <source>
        <dbReference type="SAM" id="SignalP"/>
    </source>
</evidence>
<dbReference type="EMBL" id="JBHUOZ010000001">
    <property type="protein sequence ID" value="MFD2919665.1"/>
    <property type="molecule type" value="Genomic_DNA"/>
</dbReference>
<dbReference type="Pfam" id="PF01841">
    <property type="entry name" value="Transglut_core"/>
    <property type="match status" value="1"/>
</dbReference>
<keyword evidence="5" id="KW-1185">Reference proteome</keyword>
<proteinExistence type="predicted"/>
<keyword evidence="1" id="KW-0732">Signal</keyword>
<name>A0ABW6A2X1_9BACT</name>